<comment type="caution">
    <text evidence="2">The sequence shown here is derived from an EMBL/GenBank/DDBJ whole genome shotgun (WGS) entry which is preliminary data.</text>
</comment>
<reference evidence="2 3" key="1">
    <citation type="submission" date="2023-09" db="EMBL/GenBank/DDBJ databases">
        <title>Novel taxa isolated from Blanes Bay.</title>
        <authorList>
            <person name="Rey-Velasco X."/>
            <person name="Lucena T."/>
        </authorList>
    </citation>
    <scope>NUCLEOTIDE SEQUENCE [LARGE SCALE GENOMIC DNA]</scope>
    <source>
        <strain evidence="2 3">S356</strain>
    </source>
</reference>
<feature type="chain" id="PRO_5046000415" evidence="1">
    <location>
        <begin position="21"/>
        <end position="121"/>
    </location>
</feature>
<dbReference type="EMBL" id="JAVTTO010000001">
    <property type="protein sequence ID" value="MDT7831025.1"/>
    <property type="molecule type" value="Genomic_DNA"/>
</dbReference>
<evidence type="ECO:0000313" key="3">
    <source>
        <dbReference type="Proteomes" id="UP001257277"/>
    </source>
</evidence>
<evidence type="ECO:0000256" key="1">
    <source>
        <dbReference type="SAM" id="SignalP"/>
    </source>
</evidence>
<feature type="signal peptide" evidence="1">
    <location>
        <begin position="1"/>
        <end position="20"/>
    </location>
</feature>
<proteinExistence type="predicted"/>
<dbReference type="RefSeq" id="WP_349240279.1">
    <property type="nucleotide sequence ID" value="NZ_JAVTTO010000001.1"/>
</dbReference>
<keyword evidence="1" id="KW-0732">Signal</keyword>
<name>A0ABU3LBB9_9FLAO</name>
<keyword evidence="3" id="KW-1185">Reference proteome</keyword>
<sequence length="121" mass="14829">MKKAPLICVLGLFLGNILYAQETQENKEKLPNSIYTFNYFSENPFDNFWTQKRVQFPSYDFVYVDFNDLNNNAFSIRLKNVWKKPSRFIYDDYAKYNRNYFLKDFFLKHDPTRWNMPPHRQ</sequence>
<organism evidence="2 3">
    <name type="scientific">Asprobacillus argus</name>
    <dbReference type="NCBI Taxonomy" id="3076534"/>
    <lineage>
        <taxon>Bacteria</taxon>
        <taxon>Pseudomonadati</taxon>
        <taxon>Bacteroidota</taxon>
        <taxon>Flavobacteriia</taxon>
        <taxon>Flavobacteriales</taxon>
        <taxon>Flavobacteriaceae</taxon>
        <taxon>Asprobacillus</taxon>
    </lineage>
</organism>
<evidence type="ECO:0000313" key="2">
    <source>
        <dbReference type="EMBL" id="MDT7831025.1"/>
    </source>
</evidence>
<protein>
    <submittedName>
        <fullName evidence="2">Uncharacterized protein</fullName>
    </submittedName>
</protein>
<accession>A0ABU3LBB9</accession>
<gene>
    <name evidence="2" type="ORF">RQM59_01465</name>
</gene>
<dbReference type="Proteomes" id="UP001257277">
    <property type="component" value="Unassembled WGS sequence"/>
</dbReference>